<organism evidence="3">
    <name type="scientific">Mucochytrium quahogii</name>
    <dbReference type="NCBI Taxonomy" id="96639"/>
    <lineage>
        <taxon>Eukaryota</taxon>
        <taxon>Sar</taxon>
        <taxon>Stramenopiles</taxon>
        <taxon>Bigyra</taxon>
        <taxon>Labyrinthulomycetes</taxon>
        <taxon>Thraustochytrida</taxon>
        <taxon>Thraustochytriidae</taxon>
        <taxon>Mucochytrium</taxon>
    </lineage>
</organism>
<dbReference type="InterPro" id="IPR052408">
    <property type="entry name" value="Exonuclease_MUT-7-like"/>
</dbReference>
<feature type="region of interest" description="Disordered" evidence="1">
    <location>
        <begin position="1"/>
        <end position="20"/>
    </location>
</feature>
<proteinExistence type="predicted"/>
<dbReference type="AlphaFoldDB" id="A0A7S2WLB8"/>
<sequence length="1012" mass="114513">MEGKMCDGDGKRRKKDQDRDHASVLKGKALLGDILCGGDMVELSIAALREFGVYMYEFKSRVKPRWNIVRDALNAYIGESPDRQSERVLALFHAICGNGLLRLFPVVVQAVESSEMASLTVCDDLVMLVEQLFRERTEYLVAENYQMFDASPSSKLLVKLVDAFKLEPDIDVVTKYLVHIEKRFHSVFERQDSLMRAARNPCLVNLFGEIVVLCERNTDLMTVCQTEQLVRFGVGLKWFDPVRRLVNLDKNKGLARIFVRTAMDMDPPQIAKAHACMNDHRLEWEFPELVLLYRRSCLEATLGKRKFGEGIFRLEKYKDYSLSSFYVGRLISMGEVYLAGLVLERLMIPPHDVLWEECPRDLYEAQRAEHERTHLSLPLGLEHVIFVNTVSSAEETASALSSLAIGDVVGLDAEWKACWSPSSTNPVSILQIATRSKVFIVDLIWLCHRAVLDASPLGLAQGRLRDGIGYMLKSRDILKLGFGFREDKRMLELSYPSFACFAEINCLLDLALAQTHKNANGGWVVEMRSKHKSGKGLKEVVFSVLGKKLDKFEQMSNWERRPLQAGQVAYAALDAYCLLMVLDVLSESGAGVEQWRRMIGVQPNDEEGETESFYTVIEKLEQRCRAESWGLERGGYTNIFSASTSDSERVRIIKLEQPNGSVKTVAACLGVRNLKQVLKSHAYLTCNHAGDEWRPMIFLTEGDAFVDEEKVVTLYGRVRRANVEECNDIFCMSPGSIGPISPKHEDIAVVMDSMVLESGLEVVCGCSQNHVIQVSSPACLLKLVRGSLADISRSSRSVKPAAIAKSFSSRSFIVDNMLGRLGKGLRIYGIDCLFTSDIPGLVESCVNNPYESVVDQDERLRIKRQLREQRKEDFKLLLKVAKEQDRMVLTTDRKMESMFKGLSSLIYVVDPGDRFTQIKQICQAFQIKLEKEEFLSRCSKCNGKGFRIVSREELLALKAMDHPSLENIPTKVFENMESPFYQCKQDICKAVFWEGTKFEHCCSKYSQFDDVV</sequence>
<dbReference type="EMBL" id="HBHK01018593">
    <property type="protein sequence ID" value="CAD9693469.1"/>
    <property type="molecule type" value="Transcribed_RNA"/>
</dbReference>
<dbReference type="GO" id="GO:0003676">
    <property type="term" value="F:nucleic acid binding"/>
    <property type="evidence" value="ECO:0007669"/>
    <property type="project" value="InterPro"/>
</dbReference>
<gene>
    <name evidence="3" type="ORF">QSP1433_LOCUS11716</name>
</gene>
<dbReference type="InterPro" id="IPR036397">
    <property type="entry name" value="RNaseH_sf"/>
</dbReference>
<dbReference type="InterPro" id="IPR036754">
    <property type="entry name" value="YbaK/aa-tRNA-synt-asso_dom_sf"/>
</dbReference>
<dbReference type="Pfam" id="PF04073">
    <property type="entry name" value="tRNA_edit"/>
    <property type="match status" value="1"/>
</dbReference>
<dbReference type="SUPFAM" id="SSF53098">
    <property type="entry name" value="Ribonuclease H-like"/>
    <property type="match status" value="1"/>
</dbReference>
<dbReference type="GO" id="GO:0008408">
    <property type="term" value="F:3'-5' exonuclease activity"/>
    <property type="evidence" value="ECO:0007669"/>
    <property type="project" value="InterPro"/>
</dbReference>
<dbReference type="InterPro" id="IPR007214">
    <property type="entry name" value="YbaK/aa-tRNA-synth-assoc-dom"/>
</dbReference>
<dbReference type="InterPro" id="IPR002782">
    <property type="entry name" value="Mut7-C_RNAse_dom"/>
</dbReference>
<dbReference type="SMART" id="SM00474">
    <property type="entry name" value="35EXOc"/>
    <property type="match status" value="1"/>
</dbReference>
<feature type="domain" description="3'-5' exonuclease" evidence="2">
    <location>
        <begin position="387"/>
        <end position="590"/>
    </location>
</feature>
<evidence type="ECO:0000256" key="1">
    <source>
        <dbReference type="SAM" id="MobiDB-lite"/>
    </source>
</evidence>
<dbReference type="PANTHER" id="PTHR47765:SF2">
    <property type="entry name" value="EXONUCLEASE MUT-7 HOMOLOG"/>
    <property type="match status" value="1"/>
</dbReference>
<name>A0A7S2WLB8_9STRA</name>
<dbReference type="Gene3D" id="3.90.960.10">
    <property type="entry name" value="YbaK/aminoacyl-tRNA synthetase-associated domain"/>
    <property type="match status" value="1"/>
</dbReference>
<protein>
    <recommendedName>
        <fullName evidence="2">3'-5' exonuclease domain-containing protein</fullName>
    </recommendedName>
</protein>
<dbReference type="PANTHER" id="PTHR47765">
    <property type="entry name" value="3'-5' EXONUCLEASE DOMAIN-CONTAINING PROTEIN"/>
    <property type="match status" value="1"/>
</dbReference>
<dbReference type="GO" id="GO:0002161">
    <property type="term" value="F:aminoacyl-tRNA deacylase activity"/>
    <property type="evidence" value="ECO:0007669"/>
    <property type="project" value="InterPro"/>
</dbReference>
<dbReference type="SUPFAM" id="SSF55826">
    <property type="entry name" value="YbaK/ProRS associated domain"/>
    <property type="match status" value="1"/>
</dbReference>
<dbReference type="Pfam" id="PF01927">
    <property type="entry name" value="Mut7-C"/>
    <property type="match status" value="1"/>
</dbReference>
<accession>A0A7S2WLB8</accession>
<evidence type="ECO:0000313" key="3">
    <source>
        <dbReference type="EMBL" id="CAD9693469.1"/>
    </source>
</evidence>
<dbReference type="InterPro" id="IPR012337">
    <property type="entry name" value="RNaseH-like_sf"/>
</dbReference>
<dbReference type="InterPro" id="IPR002562">
    <property type="entry name" value="3'-5'_exonuclease_dom"/>
</dbReference>
<dbReference type="Gene3D" id="3.30.420.10">
    <property type="entry name" value="Ribonuclease H-like superfamily/Ribonuclease H"/>
    <property type="match status" value="1"/>
</dbReference>
<dbReference type="Pfam" id="PF01612">
    <property type="entry name" value="DNA_pol_A_exo1"/>
    <property type="match status" value="1"/>
</dbReference>
<evidence type="ECO:0000259" key="2">
    <source>
        <dbReference type="SMART" id="SM00474"/>
    </source>
</evidence>
<reference evidence="3" key="1">
    <citation type="submission" date="2021-01" db="EMBL/GenBank/DDBJ databases">
        <authorList>
            <person name="Corre E."/>
            <person name="Pelletier E."/>
            <person name="Niang G."/>
            <person name="Scheremetjew M."/>
            <person name="Finn R."/>
            <person name="Kale V."/>
            <person name="Holt S."/>
            <person name="Cochrane G."/>
            <person name="Meng A."/>
            <person name="Brown T."/>
            <person name="Cohen L."/>
        </authorList>
    </citation>
    <scope>NUCLEOTIDE SEQUENCE</scope>
    <source>
        <strain evidence="3">NY070348D</strain>
    </source>
</reference>